<organism evidence="2 3">
    <name type="scientific">Corynebacterium imitans</name>
    <dbReference type="NCBI Taxonomy" id="156978"/>
    <lineage>
        <taxon>Bacteria</taxon>
        <taxon>Bacillati</taxon>
        <taxon>Actinomycetota</taxon>
        <taxon>Actinomycetes</taxon>
        <taxon>Mycobacteriales</taxon>
        <taxon>Corynebacteriaceae</taxon>
        <taxon>Corynebacterium</taxon>
    </lineage>
</organism>
<feature type="domain" description="NAD(P)-binding" evidence="1">
    <location>
        <begin position="26"/>
        <end position="215"/>
    </location>
</feature>
<protein>
    <submittedName>
        <fullName evidence="2">Nucleoside-diphosphate-sugar epimerase</fullName>
    </submittedName>
</protein>
<dbReference type="RefSeq" id="WP_084674411.1">
    <property type="nucleotide sequence ID" value="NZ_CP009211.1"/>
</dbReference>
<dbReference type="EMBL" id="LT906467">
    <property type="protein sequence ID" value="SNV72839.1"/>
    <property type="molecule type" value="Genomic_DNA"/>
</dbReference>
<evidence type="ECO:0000313" key="3">
    <source>
        <dbReference type="Proteomes" id="UP000215374"/>
    </source>
</evidence>
<evidence type="ECO:0000259" key="1">
    <source>
        <dbReference type="Pfam" id="PF13460"/>
    </source>
</evidence>
<dbReference type="InterPro" id="IPR016040">
    <property type="entry name" value="NAD(P)-bd_dom"/>
</dbReference>
<dbReference type="Proteomes" id="UP000215374">
    <property type="component" value="Chromosome 1"/>
</dbReference>
<sequence length="241" mass="25807">MTAFSNNEHTTFSAQPERTGRVLVIGAGGNVSRHSVPWLSQQGHEVTGLVRNPAHVESIEQAGAHGLVRDITELSVAQWAELLAQFDVVVWSAGAGGGSAERTWAVDRDAALRLIDALEQLPEPPRFLMVSYTGARFATTEDDGGSWYAYVEAKKAVDLRLMDSDLPQVILGPGMLIDGPVPGFAPITAASDDGADSAHPETSRELVAEVIVELVGREDVSQVPNPFEFENGGVPVRELGR</sequence>
<dbReference type="PANTHER" id="PTHR15020:SF50">
    <property type="entry name" value="UPF0659 PROTEIN YMR090W"/>
    <property type="match status" value="1"/>
</dbReference>
<reference evidence="2 3" key="1">
    <citation type="submission" date="2017-06" db="EMBL/GenBank/DDBJ databases">
        <authorList>
            <consortium name="Pathogen Informatics"/>
        </authorList>
    </citation>
    <scope>NUCLEOTIDE SEQUENCE [LARGE SCALE GENOMIC DNA]</scope>
    <source>
        <strain evidence="2 3">NCTC13015</strain>
    </source>
</reference>
<dbReference type="AlphaFoldDB" id="A0A239ZPH2"/>
<gene>
    <name evidence="2" type="ORF">SAMEA4535761_01369</name>
</gene>
<evidence type="ECO:0000313" key="2">
    <source>
        <dbReference type="EMBL" id="SNV72839.1"/>
    </source>
</evidence>
<name>A0A239ZPH2_9CORY</name>
<dbReference type="InterPro" id="IPR036291">
    <property type="entry name" value="NAD(P)-bd_dom_sf"/>
</dbReference>
<dbReference type="SUPFAM" id="SSF51735">
    <property type="entry name" value="NAD(P)-binding Rossmann-fold domains"/>
    <property type="match status" value="1"/>
</dbReference>
<dbReference type="Gene3D" id="3.40.50.720">
    <property type="entry name" value="NAD(P)-binding Rossmann-like Domain"/>
    <property type="match status" value="1"/>
</dbReference>
<proteinExistence type="predicted"/>
<dbReference type="OrthoDB" id="4248066at2"/>
<dbReference type="Pfam" id="PF13460">
    <property type="entry name" value="NAD_binding_10"/>
    <property type="match status" value="1"/>
</dbReference>
<accession>A0A239ZPH2</accession>
<dbReference type="PANTHER" id="PTHR15020">
    <property type="entry name" value="FLAVIN REDUCTASE-RELATED"/>
    <property type="match status" value="1"/>
</dbReference>